<dbReference type="SUPFAM" id="SSF51905">
    <property type="entry name" value="FAD/NAD(P)-binding domain"/>
    <property type="match status" value="1"/>
</dbReference>
<evidence type="ECO:0000259" key="2">
    <source>
        <dbReference type="Pfam" id="PF01593"/>
    </source>
</evidence>
<organism evidence="3 4">
    <name type="scientific">Pseudoalteromonas marina</name>
    <dbReference type="NCBI Taxonomy" id="267375"/>
    <lineage>
        <taxon>Bacteria</taxon>
        <taxon>Pseudomonadati</taxon>
        <taxon>Pseudomonadota</taxon>
        <taxon>Gammaproteobacteria</taxon>
        <taxon>Alteromonadales</taxon>
        <taxon>Pseudoalteromonadaceae</taxon>
        <taxon>Pseudoalteromonas</taxon>
    </lineage>
</organism>
<dbReference type="Proteomes" id="UP001177212">
    <property type="component" value="Unassembled WGS sequence"/>
</dbReference>
<dbReference type="RefSeq" id="WP_305471490.1">
    <property type="nucleotide sequence ID" value="NZ_JAUYVT010000003.1"/>
</dbReference>
<dbReference type="InterPro" id="IPR036188">
    <property type="entry name" value="FAD/NAD-bd_sf"/>
</dbReference>
<dbReference type="SUPFAM" id="SSF54373">
    <property type="entry name" value="FAD-linked reductases, C-terminal domain"/>
    <property type="match status" value="1"/>
</dbReference>
<proteinExistence type="inferred from homology"/>
<feature type="domain" description="Amine oxidase" evidence="2">
    <location>
        <begin position="107"/>
        <end position="347"/>
    </location>
</feature>
<dbReference type="Pfam" id="PF13450">
    <property type="entry name" value="NAD_binding_8"/>
    <property type="match status" value="1"/>
</dbReference>
<comment type="caution">
    <text evidence="3">The sequence shown here is derived from an EMBL/GenBank/DDBJ whole genome shotgun (WGS) entry which is preliminary data.</text>
</comment>
<dbReference type="EMBL" id="JAUYVT010000003">
    <property type="protein sequence ID" value="MDP2564103.1"/>
    <property type="molecule type" value="Genomic_DNA"/>
</dbReference>
<name>A0ABT9FBE0_9GAMM</name>
<gene>
    <name evidence="3" type="ORF">Q8W34_05630</name>
</gene>
<keyword evidence="4" id="KW-1185">Reference proteome</keyword>
<evidence type="ECO:0000256" key="1">
    <source>
        <dbReference type="ARBA" id="ARBA00005995"/>
    </source>
</evidence>
<comment type="similarity">
    <text evidence="1">Belongs to the flavin monoamine oxidase family.</text>
</comment>
<dbReference type="Gene3D" id="3.50.50.60">
    <property type="entry name" value="FAD/NAD(P)-binding domain"/>
    <property type="match status" value="2"/>
</dbReference>
<evidence type="ECO:0000313" key="4">
    <source>
        <dbReference type="Proteomes" id="UP001177212"/>
    </source>
</evidence>
<dbReference type="InterPro" id="IPR002937">
    <property type="entry name" value="Amino_oxidase"/>
</dbReference>
<protein>
    <submittedName>
        <fullName evidence="3">FAD-dependent oxidoreductase</fullName>
    </submittedName>
</protein>
<dbReference type="InterPro" id="IPR050703">
    <property type="entry name" value="Flavin_MAO"/>
</dbReference>
<reference evidence="3" key="1">
    <citation type="submission" date="2023-07" db="EMBL/GenBank/DDBJ databases">
        <title>Genome content predicts the carbon catabolic preferences of heterotrophic bacteria.</title>
        <authorList>
            <person name="Gralka M."/>
        </authorList>
    </citation>
    <scope>NUCLEOTIDE SEQUENCE</scope>
    <source>
        <strain evidence="3">4G09</strain>
    </source>
</reference>
<dbReference type="PANTHER" id="PTHR43563">
    <property type="entry name" value="AMINE OXIDASE"/>
    <property type="match status" value="1"/>
</dbReference>
<accession>A0ABT9FBE0</accession>
<dbReference type="Pfam" id="PF01593">
    <property type="entry name" value="Amino_oxidase"/>
    <property type="match status" value="1"/>
</dbReference>
<evidence type="ECO:0000313" key="3">
    <source>
        <dbReference type="EMBL" id="MDP2564103.1"/>
    </source>
</evidence>
<dbReference type="PANTHER" id="PTHR43563:SF1">
    <property type="entry name" value="AMINE OXIDASE [FLAVIN-CONTAINING] B"/>
    <property type="match status" value="1"/>
</dbReference>
<sequence>MAKPIIIIGGGLAGLYAATKLHERNIAFLLLEAKPFLGGRVYCENSIKNENVGFDLGPTWIFPHQPKIQSLVKSLNLSIFEQYNHGDVLYQAPNQAIQQIAGAGEMQLFRLKHGMSTLIKALYKQLPSKHILLNHCVTELKKSNDNWQLTVNNNGKIQQFETNTVLTALPPRMIAQHLTPNFWASERLINRLTTTPTWMAGQAKFVATFDYAFWRERNLSGQCFSRVGPMIEIHDASSEHNKHAALFGFIGVPYATRSKVTKAQLIEACINQLTYFYGKAARNPTHCFIKDWAEDEFVANNDDKTQPSQHPEFNFSELTNELRDLNIHLVGSEFAKKEAGYLEGALNAVDDALSAI</sequence>